<dbReference type="InterPro" id="IPR012808">
    <property type="entry name" value="CHP02453"/>
</dbReference>
<reference evidence="1 2" key="1">
    <citation type="submission" date="2024-03" db="EMBL/GenBank/DDBJ databases">
        <title>Human intestinal bacterial collection.</title>
        <authorList>
            <person name="Pauvert C."/>
            <person name="Hitch T.C.A."/>
            <person name="Clavel T."/>
        </authorList>
    </citation>
    <scope>NUCLEOTIDE SEQUENCE [LARGE SCALE GENOMIC DNA]</scope>
    <source>
        <strain evidence="1 2">CLA-JM-H44</strain>
    </source>
</reference>
<accession>A0ABV1E375</accession>
<dbReference type="EMBL" id="JBBMFD010000014">
    <property type="protein sequence ID" value="MEQ2440936.1"/>
    <property type="molecule type" value="Genomic_DNA"/>
</dbReference>
<comment type="caution">
    <text evidence="1">The sequence shown here is derived from an EMBL/GenBank/DDBJ whole genome shotgun (WGS) entry which is preliminary data.</text>
</comment>
<dbReference type="PANTHER" id="PTHR36452:SF1">
    <property type="entry name" value="DUF2461 DOMAIN-CONTAINING PROTEIN"/>
    <property type="match status" value="1"/>
</dbReference>
<dbReference type="PANTHER" id="PTHR36452">
    <property type="entry name" value="CHROMOSOME 12, WHOLE GENOME SHOTGUN SEQUENCE"/>
    <property type="match status" value="1"/>
</dbReference>
<dbReference type="Pfam" id="PF09365">
    <property type="entry name" value="DUF2461"/>
    <property type="match status" value="1"/>
</dbReference>
<dbReference type="Proteomes" id="UP001489509">
    <property type="component" value="Unassembled WGS sequence"/>
</dbReference>
<dbReference type="PIRSF" id="PIRSF028451">
    <property type="entry name" value="UCP028451"/>
    <property type="match status" value="1"/>
</dbReference>
<evidence type="ECO:0000313" key="2">
    <source>
        <dbReference type="Proteomes" id="UP001489509"/>
    </source>
</evidence>
<sequence>MEKTAPFSGFTQDTIDFLWNLRLNNNRAWFEEHKAEYRRHLFDPFTSLSKELTEFVSGLDPNRLFNVRISRIYKDMRYYHGDAIYQDHLWTAPKPAVENWKTVPMFYFQLRPEAYEYGMGYFDAAAETMDALRARIDANPAEFEAVRKAAEKADAFAMLGYLYKKKYAGKPPEIAQWYQRKELYFQATRPIDEKVFSRALLEQVKADFTSILPVYQYLWSLCPQEKVSR</sequence>
<organism evidence="1 2">
    <name type="scientific">Solibaculum intestinale</name>
    <dbReference type="NCBI Taxonomy" id="3133165"/>
    <lineage>
        <taxon>Bacteria</taxon>
        <taxon>Bacillati</taxon>
        <taxon>Bacillota</taxon>
        <taxon>Clostridia</taxon>
        <taxon>Eubacteriales</taxon>
        <taxon>Oscillospiraceae</taxon>
        <taxon>Solibaculum</taxon>
    </lineage>
</organism>
<proteinExistence type="predicted"/>
<evidence type="ECO:0000313" key="1">
    <source>
        <dbReference type="EMBL" id="MEQ2440936.1"/>
    </source>
</evidence>
<dbReference type="InterPro" id="IPR015996">
    <property type="entry name" value="UCP028451"/>
</dbReference>
<dbReference type="RefSeq" id="WP_349219735.1">
    <property type="nucleotide sequence ID" value="NZ_JBBMFD010000014.1"/>
</dbReference>
<keyword evidence="2" id="KW-1185">Reference proteome</keyword>
<name>A0ABV1E375_9FIRM</name>
<protein>
    <submittedName>
        <fullName evidence="1">DUF2461 domain-containing protein</fullName>
    </submittedName>
</protein>
<gene>
    <name evidence="1" type="ORF">WMO26_08875</name>
</gene>